<comment type="similarity">
    <text evidence="1">Belongs to the carnitine/choline acetyltransferase family.</text>
</comment>
<dbReference type="PANTHER" id="PTHR22589:SF67">
    <property type="entry name" value="PEROXISOMAL CARNITINE O-OCTANOYLTRANSFERASE"/>
    <property type="match status" value="1"/>
</dbReference>
<evidence type="ECO:0000256" key="3">
    <source>
        <dbReference type="ARBA" id="ARBA00023315"/>
    </source>
</evidence>
<evidence type="ECO:0000256" key="1">
    <source>
        <dbReference type="ARBA" id="ARBA00005232"/>
    </source>
</evidence>
<dbReference type="InterPro" id="IPR000542">
    <property type="entry name" value="Carn_acyl_trans"/>
</dbReference>
<dbReference type="GO" id="GO:0005777">
    <property type="term" value="C:peroxisome"/>
    <property type="evidence" value="ECO:0007669"/>
    <property type="project" value="TreeGrafter"/>
</dbReference>
<keyword evidence="3" id="KW-0012">Acyltransferase</keyword>
<dbReference type="GO" id="GO:0008458">
    <property type="term" value="F:carnitine O-octanoyltransferase activity"/>
    <property type="evidence" value="ECO:0007669"/>
    <property type="project" value="TreeGrafter"/>
</dbReference>
<evidence type="ECO:0000256" key="4">
    <source>
        <dbReference type="PIRSR" id="PIRSR600542-1"/>
    </source>
</evidence>
<dbReference type="PROSITE" id="PS00439">
    <property type="entry name" value="ACYLTRANSF_C_1"/>
    <property type="match status" value="1"/>
</dbReference>
<reference evidence="7" key="1">
    <citation type="submission" date="2016-11" db="UniProtKB">
        <authorList>
            <consortium name="WormBaseParasite"/>
        </authorList>
    </citation>
    <scope>IDENTIFICATION</scope>
</reference>
<proteinExistence type="inferred from homology"/>
<dbReference type="InterPro" id="IPR039551">
    <property type="entry name" value="Cho/carn_acyl_trans"/>
</dbReference>
<dbReference type="Gene3D" id="3.30.559.10">
    <property type="entry name" value="Chloramphenicol acetyltransferase-like domain"/>
    <property type="match status" value="1"/>
</dbReference>
<sequence length="631" mass="72371">MYCVLLLRTLRQIIRGETTRVQLLITMTFQQQNSLPSLPVPDLDETLRAYYKSVEIFLNEEQRKKTKLAIRKYRNSKHVNDANLALKRRASERRNWLEEWWYDGYLEIRAPLVPFLSIGAIHPRAQPMPDGFQLLRAAEVIYQMATIWLSLRRETYPVTKSRGVPWDMNQYYVLFNSNRIPQRRKDVLYRPFRLEREGKCPSHVTVISAGHLWAVETLDESGQLLSPDAIYQQLATVHRISQETPHSYPLPSLTAGNRDHWADLRNHVMSISKQNSQNMVKVEEGIFCLSLTNRVWSDEDVDNQLLHYCIAGDSAMNWADKTFTIHIHKDSRMTSQSDHSNTDAIAPLDVMNITTKNFKDTIWVPKNVPSPKPEYLSFDVDDKTKKAIVHCQKKFQEAADTIKVTKIVSKSYGNDHFRSLKIYGDTVVQMALQLAFKKSHGMIAPAYETASTRKFFHGRTETVRACTSELKELVEDIVTKNNTVSDCQIKLFKKAYDAHNVLMSRAMEQQGIDRHLLGIRKTIEEFGKGCSPQLAEPELYTDSAWKLSGGDGNFKLSTSFVGYDSTGAFGYVAAMVLDGYGVFYKINKRSITLVATSYKQSGFTNLEKFAKNVQWAFERYAPLLPHPNSRI</sequence>
<dbReference type="InterPro" id="IPR023213">
    <property type="entry name" value="CAT-like_dom_sf"/>
</dbReference>
<evidence type="ECO:0000256" key="2">
    <source>
        <dbReference type="ARBA" id="ARBA00022679"/>
    </source>
</evidence>
<evidence type="ECO:0000259" key="5">
    <source>
        <dbReference type="Pfam" id="PF00755"/>
    </source>
</evidence>
<dbReference type="Pfam" id="PF00755">
    <property type="entry name" value="Carn_acyltransf"/>
    <property type="match status" value="1"/>
</dbReference>
<accession>A0A1I8AGB5</accession>
<dbReference type="SUPFAM" id="SSF52777">
    <property type="entry name" value="CoA-dependent acyltransferases"/>
    <property type="match status" value="2"/>
</dbReference>
<dbReference type="Proteomes" id="UP000095287">
    <property type="component" value="Unplaced"/>
</dbReference>
<dbReference type="AlphaFoldDB" id="A0A1I8AGB5"/>
<dbReference type="PANTHER" id="PTHR22589">
    <property type="entry name" value="CARNITINE O-ACYLTRANSFERASE"/>
    <property type="match status" value="1"/>
</dbReference>
<dbReference type="Gene3D" id="3.30.559.70">
    <property type="entry name" value="Choline/Carnitine o-acyltransferase, domain 2"/>
    <property type="match status" value="1"/>
</dbReference>
<keyword evidence="6" id="KW-1185">Reference proteome</keyword>
<evidence type="ECO:0000313" key="6">
    <source>
        <dbReference type="Proteomes" id="UP000095287"/>
    </source>
</evidence>
<feature type="active site" description="Proton acceptor" evidence="4">
    <location>
        <position position="339"/>
    </location>
</feature>
<name>A0A1I8AGB5_9BILA</name>
<feature type="domain" description="Choline/carnitine acyltransferase" evidence="5">
    <location>
        <begin position="38"/>
        <end position="614"/>
    </location>
</feature>
<evidence type="ECO:0000313" key="7">
    <source>
        <dbReference type="WBParaSite" id="L893_g5448.t1"/>
    </source>
</evidence>
<keyword evidence="2" id="KW-0808">Transferase</keyword>
<organism evidence="6 7">
    <name type="scientific">Steinernema glaseri</name>
    <dbReference type="NCBI Taxonomy" id="37863"/>
    <lineage>
        <taxon>Eukaryota</taxon>
        <taxon>Metazoa</taxon>
        <taxon>Ecdysozoa</taxon>
        <taxon>Nematoda</taxon>
        <taxon>Chromadorea</taxon>
        <taxon>Rhabditida</taxon>
        <taxon>Tylenchina</taxon>
        <taxon>Panagrolaimomorpha</taxon>
        <taxon>Strongyloidoidea</taxon>
        <taxon>Steinernematidae</taxon>
        <taxon>Steinernema</taxon>
    </lineage>
</organism>
<dbReference type="WBParaSite" id="L893_g5448.t1">
    <property type="protein sequence ID" value="L893_g5448.t1"/>
    <property type="gene ID" value="L893_g5448"/>
</dbReference>
<dbReference type="InterPro" id="IPR042231">
    <property type="entry name" value="Cho/carn_acyl_trans_2"/>
</dbReference>
<protein>
    <submittedName>
        <fullName evidence="7">Carn_acyltransf domain-containing protein</fullName>
    </submittedName>
</protein>